<dbReference type="InterPro" id="IPR011011">
    <property type="entry name" value="Znf_FYVE_PHD"/>
</dbReference>
<keyword evidence="3" id="KW-0862">Zinc</keyword>
<keyword evidence="13" id="KW-1185">Reference proteome</keyword>
<accession>A0A8S9ZY33</accession>
<feature type="compositionally biased region" description="Basic and acidic residues" evidence="8">
    <location>
        <begin position="880"/>
        <end position="890"/>
    </location>
</feature>
<feature type="region of interest" description="Disordered" evidence="8">
    <location>
        <begin position="844"/>
        <end position="997"/>
    </location>
</feature>
<comment type="caution">
    <text evidence="12">The sequence shown here is derived from an EMBL/GenBank/DDBJ whole genome shotgun (WGS) entry which is preliminary data.</text>
</comment>
<dbReference type="SMART" id="SM00297">
    <property type="entry name" value="BROMO"/>
    <property type="match status" value="1"/>
</dbReference>
<evidence type="ECO:0000256" key="4">
    <source>
        <dbReference type="ARBA" id="ARBA00023117"/>
    </source>
</evidence>
<dbReference type="SMART" id="SM00249">
    <property type="entry name" value="PHD"/>
    <property type="match status" value="1"/>
</dbReference>
<dbReference type="CDD" id="cd15541">
    <property type="entry name" value="PHD_TIF1_like"/>
    <property type="match status" value="1"/>
</dbReference>
<dbReference type="GO" id="GO:0005634">
    <property type="term" value="C:nucleus"/>
    <property type="evidence" value="ECO:0007669"/>
    <property type="project" value="TreeGrafter"/>
</dbReference>
<evidence type="ECO:0000256" key="7">
    <source>
        <dbReference type="SAM" id="Coils"/>
    </source>
</evidence>
<dbReference type="OrthoDB" id="1870062at2759"/>
<keyword evidence="1" id="KW-0479">Metal-binding</keyword>
<dbReference type="InterPro" id="IPR001965">
    <property type="entry name" value="Znf_PHD"/>
</dbReference>
<evidence type="ECO:0000256" key="3">
    <source>
        <dbReference type="ARBA" id="ARBA00022833"/>
    </source>
</evidence>
<keyword evidence="2 6" id="KW-0863">Zinc-finger</keyword>
<feature type="compositionally biased region" description="Low complexity" evidence="8">
    <location>
        <begin position="891"/>
        <end position="900"/>
    </location>
</feature>
<evidence type="ECO:0000313" key="12">
    <source>
        <dbReference type="EMBL" id="KAF7638075.1"/>
    </source>
</evidence>
<dbReference type="PROSITE" id="PS01359">
    <property type="entry name" value="ZF_PHD_1"/>
    <property type="match status" value="1"/>
</dbReference>
<dbReference type="Gene3D" id="1.20.920.10">
    <property type="entry name" value="Bromodomain-like"/>
    <property type="match status" value="1"/>
</dbReference>
<dbReference type="GO" id="GO:0008270">
    <property type="term" value="F:zinc ion binding"/>
    <property type="evidence" value="ECO:0007669"/>
    <property type="project" value="UniProtKB-KW"/>
</dbReference>
<dbReference type="PROSITE" id="PS50089">
    <property type="entry name" value="ZF_RING_2"/>
    <property type="match status" value="1"/>
</dbReference>
<dbReference type="InterPro" id="IPR001487">
    <property type="entry name" value="Bromodomain"/>
</dbReference>
<dbReference type="PANTHER" id="PTHR46386:SF11">
    <property type="entry name" value="AUTOIMMUNE REGULATOR"/>
    <property type="match status" value="1"/>
</dbReference>
<dbReference type="PROSITE" id="PS00633">
    <property type="entry name" value="BROMODOMAIN_1"/>
    <property type="match status" value="1"/>
</dbReference>
<dbReference type="PROSITE" id="PS50016">
    <property type="entry name" value="ZF_PHD_2"/>
    <property type="match status" value="1"/>
</dbReference>
<keyword evidence="4 5" id="KW-0103">Bromodomain</keyword>
<evidence type="ECO:0000256" key="6">
    <source>
        <dbReference type="PROSITE-ProRule" id="PRU00175"/>
    </source>
</evidence>
<gene>
    <name evidence="12" type="ORF">Mgra_00002526</name>
</gene>
<feature type="compositionally biased region" description="Polar residues" evidence="8">
    <location>
        <begin position="908"/>
        <end position="922"/>
    </location>
</feature>
<reference evidence="12" key="1">
    <citation type="journal article" date="2020" name="Ecol. Evol.">
        <title>Genome structure and content of the rice root-knot nematode (Meloidogyne graminicola).</title>
        <authorList>
            <person name="Phan N.T."/>
            <person name="Danchin E.G.J."/>
            <person name="Klopp C."/>
            <person name="Perfus-Barbeoch L."/>
            <person name="Kozlowski D.K."/>
            <person name="Koutsovoulos G.D."/>
            <person name="Lopez-Roques C."/>
            <person name="Bouchez O."/>
            <person name="Zahm M."/>
            <person name="Besnard G."/>
            <person name="Bellafiore S."/>
        </authorList>
    </citation>
    <scope>NUCLEOTIDE SEQUENCE</scope>
    <source>
        <strain evidence="12">VN-18</strain>
    </source>
</reference>
<feature type="domain" description="Bromo" evidence="9">
    <location>
        <begin position="1114"/>
        <end position="1165"/>
    </location>
</feature>
<feature type="compositionally biased region" description="Low complexity" evidence="8">
    <location>
        <begin position="945"/>
        <end position="959"/>
    </location>
</feature>
<dbReference type="PROSITE" id="PS50014">
    <property type="entry name" value="BROMODOMAIN_2"/>
    <property type="match status" value="1"/>
</dbReference>
<evidence type="ECO:0000256" key="2">
    <source>
        <dbReference type="ARBA" id="ARBA00022771"/>
    </source>
</evidence>
<dbReference type="PRINTS" id="PR00503">
    <property type="entry name" value="BROMODOMAIN"/>
</dbReference>
<organism evidence="12 13">
    <name type="scientific">Meloidogyne graminicola</name>
    <dbReference type="NCBI Taxonomy" id="189291"/>
    <lineage>
        <taxon>Eukaryota</taxon>
        <taxon>Metazoa</taxon>
        <taxon>Ecdysozoa</taxon>
        <taxon>Nematoda</taxon>
        <taxon>Chromadorea</taxon>
        <taxon>Rhabditida</taxon>
        <taxon>Tylenchina</taxon>
        <taxon>Tylenchomorpha</taxon>
        <taxon>Tylenchoidea</taxon>
        <taxon>Meloidogynidae</taxon>
        <taxon>Meloidogyninae</taxon>
        <taxon>Meloidogyne</taxon>
    </lineage>
</organism>
<dbReference type="CDD" id="cd04369">
    <property type="entry name" value="Bromodomain"/>
    <property type="match status" value="1"/>
</dbReference>
<dbReference type="Pfam" id="PF00439">
    <property type="entry name" value="Bromodomain"/>
    <property type="match status" value="1"/>
</dbReference>
<sequence>MVLICDVCRQDISLGGNANPTICLFPCFHKYCERCKAQILSSTARSQNGAESRVSCKLCNQNFLLNVLYDYNENQIEKIFCLHCNIKNKATVEWRCKSCQDRYLCAHCSQPHYHSGHELEPVMKPNIPLRSQCTSHSNILATYLCSCQARLCDYCLNNHADGSVLYPHEQRFAYDKLAERARNELDTIRRQSQKEFEQLERLKEKISKNKTQISVQANQARSAVANQIVELTNTIIRRGNDIIISIDQTEESKIKNCNQLEQEMRHWTDRLRKIESFTENALLTVQQDHPGMWSASMFAQSALFQINKRRDLAKNTLESFERLPVICYQNGPIMENLNNAIKSFGQLNLDGAIRVIPAEITPQSAHMFSINNSNTQQNNLNNEASIIETSTTQHNKKQQTNPLQNVSPIIRSPPILNTSNINVSVNIQQQINRTITSSATNVLNMSTSSSSVPLPPTSTPLSIPSNHSIPQQQIIQHSEHFGSSPPINTGIIQSNLFQPMSTSRQQRPPQLFPSNGPLPPMCNIGGSPPTNISLPNTPLTPIMPPDNLQIIRQPNPIMTMTIQQQQQQQQYMFGSQQRLMQQTPQIMQRQQQQQQFRLQHPNIPTHNSVLMSQQGIQQCLPQSQSNNNNVLFNQQQAYMMQQQQQQIIGQGPQQQIMLHHHPPVLSPQFNHQVFDSSSQQHIFGEVRPPPIMLRIPNPRQHPFSDANQNNSIPSSSSSVIHPIAPSNTQNYLNSGGASSLEQMMEMTSRVSAVHPSFNLINNILVNQNSTNIPSKQPSAVAPIIVDLIDDDEEEEKMKQQNLEPNTVNDITEKIVSKEDSVQQLSQNNPNLIKALRLNKPQSVAADSTVGNQSTIESPNIQLNSNIGIKRKPELTSIDDNENRPTEKRLATETTENSQNTEEQKRPKNTSPPIDLISTTTAENGEEQEDGSGKEDNNATNQSEFQQEMQQKNNTKKQQNSKARIWEMVKPLNEATTSSGLNKSKTENKSNINENNTINKAEESSITATGDDMWDDYCYVCSQGCDETTGSLGCCSSCPRVFHARCHIPKIIGLMEDLPDDWKCSICVESEPLTQQSQEFGEREKLICSKVFLACFEDSSQVELFINKVPSTESDYHAIIKNPIWLQAIGEKINSKTYTCVVKFLEDMNLLFRNFSTFNMPNHPLAAKGKSVYTRYIQAVKKFMPFYQKHIWIYVSLYNIRFNSSQASSSVNLTNEEEDTRIRLKGIGKKRGSSKAKSQTPA</sequence>
<dbReference type="InterPro" id="IPR019786">
    <property type="entry name" value="Zinc_finger_PHD-type_CS"/>
</dbReference>
<evidence type="ECO:0000256" key="5">
    <source>
        <dbReference type="PROSITE-ProRule" id="PRU00035"/>
    </source>
</evidence>
<name>A0A8S9ZY33_9BILA</name>
<feature type="compositionally biased region" description="Polar residues" evidence="8">
    <location>
        <begin position="844"/>
        <end position="866"/>
    </location>
</feature>
<evidence type="ECO:0000256" key="1">
    <source>
        <dbReference type="ARBA" id="ARBA00022723"/>
    </source>
</evidence>
<dbReference type="SUPFAM" id="SSF47370">
    <property type="entry name" value="Bromodomain"/>
    <property type="match status" value="1"/>
</dbReference>
<dbReference type="PANTHER" id="PTHR46386">
    <property type="entry name" value="NUCLEAR BODY PROTEIN SP140"/>
    <property type="match status" value="1"/>
</dbReference>
<dbReference type="InterPro" id="IPR018359">
    <property type="entry name" value="Bromodomain_CS"/>
</dbReference>
<feature type="domain" description="PHD-type" evidence="10">
    <location>
        <begin position="1014"/>
        <end position="1069"/>
    </location>
</feature>
<dbReference type="Gene3D" id="3.30.40.10">
    <property type="entry name" value="Zinc/RING finger domain, C3HC4 (zinc finger)"/>
    <property type="match status" value="1"/>
</dbReference>
<evidence type="ECO:0000313" key="13">
    <source>
        <dbReference type="Proteomes" id="UP000605970"/>
    </source>
</evidence>
<dbReference type="AlphaFoldDB" id="A0A8S9ZY33"/>
<evidence type="ECO:0000259" key="10">
    <source>
        <dbReference type="PROSITE" id="PS50016"/>
    </source>
</evidence>
<dbReference type="InterPro" id="IPR019787">
    <property type="entry name" value="Znf_PHD-finger"/>
</dbReference>
<evidence type="ECO:0000259" key="9">
    <source>
        <dbReference type="PROSITE" id="PS50014"/>
    </source>
</evidence>
<keyword evidence="7" id="KW-0175">Coiled coil</keyword>
<dbReference type="InterPro" id="IPR013083">
    <property type="entry name" value="Znf_RING/FYVE/PHD"/>
</dbReference>
<evidence type="ECO:0000259" key="11">
    <source>
        <dbReference type="PROSITE" id="PS50089"/>
    </source>
</evidence>
<dbReference type="InterPro" id="IPR043563">
    <property type="entry name" value="Sp110/Sp140/Sp140L-like"/>
</dbReference>
<feature type="domain" description="RING-type" evidence="11">
    <location>
        <begin position="5"/>
        <end position="60"/>
    </location>
</feature>
<dbReference type="GO" id="GO:0000981">
    <property type="term" value="F:DNA-binding transcription factor activity, RNA polymerase II-specific"/>
    <property type="evidence" value="ECO:0007669"/>
    <property type="project" value="TreeGrafter"/>
</dbReference>
<dbReference type="InterPro" id="IPR001841">
    <property type="entry name" value="Znf_RING"/>
</dbReference>
<dbReference type="InterPro" id="IPR036427">
    <property type="entry name" value="Bromodomain-like_sf"/>
</dbReference>
<dbReference type="EMBL" id="JABEBT010000015">
    <property type="protein sequence ID" value="KAF7638075.1"/>
    <property type="molecule type" value="Genomic_DNA"/>
</dbReference>
<protein>
    <submittedName>
        <fullName evidence="12">Uncharacterized protein</fullName>
    </submittedName>
</protein>
<dbReference type="Proteomes" id="UP000605970">
    <property type="component" value="Unassembled WGS sequence"/>
</dbReference>
<evidence type="ECO:0000256" key="8">
    <source>
        <dbReference type="SAM" id="MobiDB-lite"/>
    </source>
</evidence>
<proteinExistence type="predicted"/>
<feature type="coiled-coil region" evidence="7">
    <location>
        <begin position="178"/>
        <end position="219"/>
    </location>
</feature>
<feature type="compositionally biased region" description="Low complexity" evidence="8">
    <location>
        <begin position="988"/>
        <end position="997"/>
    </location>
</feature>
<dbReference type="SUPFAM" id="SSF57903">
    <property type="entry name" value="FYVE/PHD zinc finger"/>
    <property type="match status" value="1"/>
</dbReference>